<reference evidence="1 2" key="1">
    <citation type="submission" date="2017-05" db="EMBL/GenBank/DDBJ databases">
        <title>Complete genome sequence of Corynebacterium striatum KC-Na-1 isolated from Neophocaena asiaeorientalis in Korea.</title>
        <authorList>
            <person name="Kim J.H."/>
            <person name="Lee K."/>
        </authorList>
    </citation>
    <scope>NUCLEOTIDE SEQUENCE [LARGE SCALE GENOMIC DNA]</scope>
    <source>
        <strain evidence="1 2">KC-Na-01</strain>
    </source>
</reference>
<proteinExistence type="predicted"/>
<dbReference type="Proteomes" id="UP000250197">
    <property type="component" value="Chromosome"/>
</dbReference>
<protein>
    <recommendedName>
        <fullName evidence="3">Integrase</fullName>
    </recommendedName>
</protein>
<evidence type="ECO:0000313" key="2">
    <source>
        <dbReference type="Proteomes" id="UP000250197"/>
    </source>
</evidence>
<sequence>MIRRVEAERRRELEAKALMYRPRNGTVSEDVIEVIRLVLLAGVRAHGDGAVVRGVASDRDLTTAGGVLVRFLPSVCALGGEYGDPEACFGRDLIRWWSAPGGFCKEGADSRDKAVLMWARSWVSDDPVATWLEDKLHPDPPQARRAEVGAKGYCASELAEIFLWCERQNTQRRRDVCAAVVALCFGAGLSAAELRLVAAGDVATDGSTVTVGDEILPVRAEVRSALVDLQDRNALLMAVRNPLSLVPHPASRRVQARKLQEAWGVAELAEGRSLQAVMQRIPRSTALRAVKAAPNFGPWPAGVELNAGAVRAAPLGDPVMGAETSLSPSLQVIQGGRL</sequence>
<name>A0A2Z2J2M9_CORST</name>
<gene>
    <name evidence="1" type="ORF">CBE89_04845</name>
</gene>
<accession>A0A2Z2J2M9</accession>
<dbReference type="KEGG" id="cstr:CBE89_04845"/>
<evidence type="ECO:0008006" key="3">
    <source>
        <dbReference type="Google" id="ProtNLM"/>
    </source>
</evidence>
<evidence type="ECO:0000313" key="1">
    <source>
        <dbReference type="EMBL" id="ART20894.1"/>
    </source>
</evidence>
<dbReference type="AlphaFoldDB" id="A0A2Z2J2M9"/>
<dbReference type="EMBL" id="CP021252">
    <property type="protein sequence ID" value="ART20894.1"/>
    <property type="molecule type" value="Genomic_DNA"/>
</dbReference>
<organism evidence="1 2">
    <name type="scientific">Corynebacterium striatum</name>
    <dbReference type="NCBI Taxonomy" id="43770"/>
    <lineage>
        <taxon>Bacteria</taxon>
        <taxon>Bacillati</taxon>
        <taxon>Actinomycetota</taxon>
        <taxon>Actinomycetes</taxon>
        <taxon>Mycobacteriales</taxon>
        <taxon>Corynebacteriaceae</taxon>
        <taxon>Corynebacterium</taxon>
    </lineage>
</organism>